<proteinExistence type="predicted"/>
<sequence>MVLMSVSQYAKHAGMSRQALYSWEGKQGFPPRVNGKIDQALADAYLARFRDRNDLRTQNAARKTSISKQDASPSTLVEMSVAAIRQRLAECIGMASGMDPDERAGLAARAVGLYISTASYAPPITFGGYRLAESDPVTWPGEIVAGGAFDLAPEDVIRHCRETALFVLGDGSETEETACNMVMPGLLYVLSTDK</sequence>
<name>A0A2U1TU85_9GAMM</name>
<dbReference type="EMBL" id="QDKH01000020">
    <property type="protein sequence ID" value="PWC12963.1"/>
    <property type="molecule type" value="Genomic_DNA"/>
</dbReference>
<accession>A0A2U1TU85</accession>
<protein>
    <submittedName>
        <fullName evidence="1">Uncharacterized protein</fullName>
    </submittedName>
</protein>
<gene>
    <name evidence="1" type="ORF">DDT56_16150</name>
</gene>
<evidence type="ECO:0000313" key="1">
    <source>
        <dbReference type="EMBL" id="PWC12963.1"/>
    </source>
</evidence>
<dbReference type="AlphaFoldDB" id="A0A2U1TU85"/>
<evidence type="ECO:0000313" key="2">
    <source>
        <dbReference type="Proteomes" id="UP000296159"/>
    </source>
</evidence>
<keyword evidence="2" id="KW-1185">Reference proteome</keyword>
<comment type="caution">
    <text evidence="1">The sequence shown here is derived from an EMBL/GenBank/DDBJ whole genome shotgun (WGS) entry which is preliminary data.</text>
</comment>
<dbReference type="RefSeq" id="WP_136167460.1">
    <property type="nucleotide sequence ID" value="NZ_KZ819085.1"/>
</dbReference>
<reference evidence="1 2" key="1">
    <citation type="submission" date="2018-04" db="EMBL/GenBank/DDBJ databases">
        <title>Brenneria corticis sp.nov.</title>
        <authorList>
            <person name="Li Y."/>
        </authorList>
    </citation>
    <scope>NUCLEOTIDE SEQUENCE [LARGE SCALE GENOMIC DNA]</scope>
    <source>
        <strain evidence="1 2">CFCC 11842</strain>
    </source>
</reference>
<organism evidence="1 2">
    <name type="scientific">Brenneria corticis</name>
    <dbReference type="NCBI Taxonomy" id="2173106"/>
    <lineage>
        <taxon>Bacteria</taxon>
        <taxon>Pseudomonadati</taxon>
        <taxon>Pseudomonadota</taxon>
        <taxon>Gammaproteobacteria</taxon>
        <taxon>Enterobacterales</taxon>
        <taxon>Pectobacteriaceae</taxon>
        <taxon>Brenneria</taxon>
    </lineage>
</organism>
<dbReference type="Proteomes" id="UP000296159">
    <property type="component" value="Unassembled WGS sequence"/>
</dbReference>